<protein>
    <submittedName>
        <fullName evidence="5">ABC transporter related protein</fullName>
    </submittedName>
</protein>
<dbReference type="InterPro" id="IPR032823">
    <property type="entry name" value="BCA_ABC_TP_C"/>
</dbReference>
<proteinExistence type="predicted"/>
<keyword evidence="1" id="KW-0813">Transport</keyword>
<dbReference type="GO" id="GO:0005524">
    <property type="term" value="F:ATP binding"/>
    <property type="evidence" value="ECO:0007669"/>
    <property type="project" value="UniProtKB-KW"/>
</dbReference>
<dbReference type="InterPro" id="IPR027417">
    <property type="entry name" value="P-loop_NTPase"/>
</dbReference>
<dbReference type="SMART" id="SM00382">
    <property type="entry name" value="AAA"/>
    <property type="match status" value="1"/>
</dbReference>
<dbReference type="SUPFAM" id="SSF52540">
    <property type="entry name" value="P-loop containing nucleoside triphosphate hydrolases"/>
    <property type="match status" value="1"/>
</dbReference>
<evidence type="ECO:0000256" key="1">
    <source>
        <dbReference type="ARBA" id="ARBA00022448"/>
    </source>
</evidence>
<dbReference type="FunFam" id="3.40.50.300:FF:000421">
    <property type="entry name" value="Branched-chain amino acid ABC transporter ATP-binding protein"/>
    <property type="match status" value="1"/>
</dbReference>
<dbReference type="RefSeq" id="WP_013907770.1">
    <property type="nucleotide sequence ID" value="NC_015681.1"/>
</dbReference>
<dbReference type="HOGENOM" id="CLU_000604_1_2_0"/>
<accession>F8A835</accession>
<keyword evidence="3" id="KW-0067">ATP-binding</keyword>
<reference evidence="5 6" key="2">
    <citation type="journal article" date="2012" name="Stand. Genomic Sci.">
        <title>Complete genome sequence of the thermophilic sulfate-reducing ocean bacterium Thermodesulfatator indicus type strain (CIR29812(T)).</title>
        <authorList>
            <person name="Anderson I."/>
            <person name="Saunders E."/>
            <person name="Lapidus A."/>
            <person name="Nolan M."/>
            <person name="Lucas S."/>
            <person name="Tice H."/>
            <person name="Del Rio T.G."/>
            <person name="Cheng J.F."/>
            <person name="Han C."/>
            <person name="Tapia R."/>
            <person name="Goodwin L.A."/>
            <person name="Pitluck S."/>
            <person name="Liolios K."/>
            <person name="Mavromatis K."/>
            <person name="Pagani I."/>
            <person name="Ivanova N."/>
            <person name="Mikhailova N."/>
            <person name="Pati A."/>
            <person name="Chen A."/>
            <person name="Palaniappan K."/>
            <person name="Land M."/>
            <person name="Hauser L."/>
            <person name="Jeffries C.D."/>
            <person name="Chang Y.J."/>
            <person name="Brambilla E.M."/>
            <person name="Rohde M."/>
            <person name="Spring S."/>
            <person name="Goker M."/>
            <person name="Detter J.C."/>
            <person name="Woyke T."/>
            <person name="Bristow J."/>
            <person name="Eisen J.A."/>
            <person name="Markowitz V."/>
            <person name="Hugenholtz P."/>
            <person name="Kyrpides N.C."/>
            <person name="Klenk H.P."/>
        </authorList>
    </citation>
    <scope>NUCLEOTIDE SEQUENCE [LARGE SCALE GENOMIC DNA]</scope>
    <source>
        <strain evidence="6">DSM 15286 / JCM 11887 / CIR29812</strain>
    </source>
</reference>
<dbReference type="Pfam" id="PF12399">
    <property type="entry name" value="BCA_ABC_TP_C"/>
    <property type="match status" value="1"/>
</dbReference>
<evidence type="ECO:0000256" key="3">
    <source>
        <dbReference type="ARBA" id="ARBA00022840"/>
    </source>
</evidence>
<dbReference type="eggNOG" id="COG0411">
    <property type="taxonomic scope" value="Bacteria"/>
</dbReference>
<dbReference type="CDD" id="cd03219">
    <property type="entry name" value="ABC_Mj1267_LivG_branched"/>
    <property type="match status" value="1"/>
</dbReference>
<dbReference type="PROSITE" id="PS50893">
    <property type="entry name" value="ABC_TRANSPORTER_2"/>
    <property type="match status" value="1"/>
</dbReference>
<dbReference type="InterPro" id="IPR003439">
    <property type="entry name" value="ABC_transporter-like_ATP-bd"/>
</dbReference>
<dbReference type="InterPro" id="IPR003593">
    <property type="entry name" value="AAA+_ATPase"/>
</dbReference>
<dbReference type="EMBL" id="CP002683">
    <property type="protein sequence ID" value="AEH45028.1"/>
    <property type="molecule type" value="Genomic_DNA"/>
</dbReference>
<reference evidence="6" key="1">
    <citation type="submission" date="2011-04" db="EMBL/GenBank/DDBJ databases">
        <title>The complete genome of Thermodesulfatator indicus DSM 15286.</title>
        <authorList>
            <person name="Lucas S."/>
            <person name="Copeland A."/>
            <person name="Lapidus A."/>
            <person name="Bruce D."/>
            <person name="Goodwin L."/>
            <person name="Pitluck S."/>
            <person name="Peters L."/>
            <person name="Kyrpides N."/>
            <person name="Mavromatis K."/>
            <person name="Pagani I."/>
            <person name="Ivanova N."/>
            <person name="Saunders L."/>
            <person name="Detter J.C."/>
            <person name="Tapia R."/>
            <person name="Han C."/>
            <person name="Land M."/>
            <person name="Hauser L."/>
            <person name="Markowitz V."/>
            <person name="Cheng J.-F."/>
            <person name="Hugenholtz P."/>
            <person name="Woyke T."/>
            <person name="Wu D."/>
            <person name="Spring S."/>
            <person name="Schroeder M."/>
            <person name="Brambilla E."/>
            <person name="Klenk H.-P."/>
            <person name="Eisen J.A."/>
        </authorList>
    </citation>
    <scope>NUCLEOTIDE SEQUENCE [LARGE SCALE GENOMIC DNA]</scope>
    <source>
        <strain evidence="6">DSM 15286 / JCM 11887 / CIR29812</strain>
    </source>
</reference>
<dbReference type="InParanoid" id="F8A835"/>
<feature type="domain" description="ABC transporter" evidence="4">
    <location>
        <begin position="3"/>
        <end position="250"/>
    </location>
</feature>
<dbReference type="GO" id="GO:0005886">
    <property type="term" value="C:plasma membrane"/>
    <property type="evidence" value="ECO:0007669"/>
    <property type="project" value="TreeGrafter"/>
</dbReference>
<evidence type="ECO:0000259" key="4">
    <source>
        <dbReference type="PROSITE" id="PS50893"/>
    </source>
</evidence>
<dbReference type="PANTHER" id="PTHR45772:SF9">
    <property type="entry name" value="CONSERVED COMPONENT OF ABC TRANSPORTER FOR NATURAL AMINO ACIDS"/>
    <property type="match status" value="1"/>
</dbReference>
<gene>
    <name evidence="5" type="ordered locus">Thein_1160</name>
</gene>
<dbReference type="KEGG" id="tid:Thein_1160"/>
<dbReference type="InterPro" id="IPR051120">
    <property type="entry name" value="ABC_AA/LPS_Transport"/>
</dbReference>
<dbReference type="OrthoDB" id="9805514at2"/>
<dbReference type="Gene3D" id="3.40.50.300">
    <property type="entry name" value="P-loop containing nucleotide triphosphate hydrolases"/>
    <property type="match status" value="1"/>
</dbReference>
<evidence type="ECO:0000313" key="5">
    <source>
        <dbReference type="EMBL" id="AEH45028.1"/>
    </source>
</evidence>
<name>F8A835_THEID</name>
<evidence type="ECO:0000256" key="2">
    <source>
        <dbReference type="ARBA" id="ARBA00022741"/>
    </source>
</evidence>
<keyword evidence="2" id="KW-0547">Nucleotide-binding</keyword>
<sequence length="250" mass="27800">MLLQVKDLTKKFRGLMALRGVNFSLAKGEVLGLIGPNGAGKTTVINIISGFLKPTEGKIFFQGREITGFPPEKIARLGILRTFQHVQIFRELTVLENVLLGFTRHLKRRLWHDLLGLPLARREEKEIREKAQEILALLGLADIASMPAYELPYGKQRQVVLARAVASRPELLLLDEPAAGLSSSETKELLLFLKKLKDMGLAMLIVDHDVELIWEICDRVAVLAFGEVIACGAPSQVRQDPKVVEVYLGS</sequence>
<evidence type="ECO:0000313" key="6">
    <source>
        <dbReference type="Proteomes" id="UP000006793"/>
    </source>
</evidence>
<dbReference type="PANTHER" id="PTHR45772">
    <property type="entry name" value="CONSERVED COMPONENT OF ABC TRANSPORTER FOR NATURAL AMINO ACIDS-RELATED"/>
    <property type="match status" value="1"/>
</dbReference>
<dbReference type="FunCoup" id="F8A835">
    <property type="interactions" value="229"/>
</dbReference>
<organism evidence="5 6">
    <name type="scientific">Thermodesulfatator indicus (strain DSM 15286 / JCM 11887 / CIR29812)</name>
    <dbReference type="NCBI Taxonomy" id="667014"/>
    <lineage>
        <taxon>Bacteria</taxon>
        <taxon>Pseudomonadati</taxon>
        <taxon>Thermodesulfobacteriota</taxon>
        <taxon>Thermodesulfobacteria</taxon>
        <taxon>Thermodesulfobacteriales</taxon>
        <taxon>Thermodesulfatatoraceae</taxon>
        <taxon>Thermodesulfatator</taxon>
    </lineage>
</organism>
<dbReference type="GO" id="GO:0016887">
    <property type="term" value="F:ATP hydrolysis activity"/>
    <property type="evidence" value="ECO:0007669"/>
    <property type="project" value="InterPro"/>
</dbReference>
<dbReference type="PaxDb" id="667014-Thein_1160"/>
<dbReference type="STRING" id="667014.Thein_1160"/>
<dbReference type="Proteomes" id="UP000006793">
    <property type="component" value="Chromosome"/>
</dbReference>
<keyword evidence="6" id="KW-1185">Reference proteome</keyword>
<dbReference type="Pfam" id="PF00005">
    <property type="entry name" value="ABC_tran"/>
    <property type="match status" value="1"/>
</dbReference>
<dbReference type="AlphaFoldDB" id="F8A835"/>